<protein>
    <recommendedName>
        <fullName evidence="5">Prolamin-like domain-containing protein</fullName>
    </recommendedName>
</protein>
<keyword evidence="1" id="KW-0732">Signal</keyword>
<dbReference type="PANTHER" id="PTHR31951:SF29">
    <property type="entry name" value="ECA1 GAMETOGENESIS FAMILY PROTEIN (DUF784)-RELATED"/>
    <property type="match status" value="1"/>
</dbReference>
<reference evidence="2" key="1">
    <citation type="submission" date="2019-12" db="EMBL/GenBank/DDBJ databases">
        <title>Genome sequencing and annotation of Brassica cretica.</title>
        <authorList>
            <person name="Studholme D.J."/>
            <person name="Sarris P.F."/>
        </authorList>
    </citation>
    <scope>NUCLEOTIDE SEQUENCE</scope>
    <source>
        <strain evidence="2">PFS-102/07</strain>
        <tissue evidence="2">Leaf</tissue>
    </source>
</reference>
<organism evidence="2">
    <name type="scientific">Brassica cretica</name>
    <name type="common">Mustard</name>
    <dbReference type="NCBI Taxonomy" id="69181"/>
    <lineage>
        <taxon>Eukaryota</taxon>
        <taxon>Viridiplantae</taxon>
        <taxon>Streptophyta</taxon>
        <taxon>Embryophyta</taxon>
        <taxon>Tracheophyta</taxon>
        <taxon>Spermatophyta</taxon>
        <taxon>Magnoliopsida</taxon>
        <taxon>eudicotyledons</taxon>
        <taxon>Gunneridae</taxon>
        <taxon>Pentapetalae</taxon>
        <taxon>rosids</taxon>
        <taxon>malvids</taxon>
        <taxon>Brassicales</taxon>
        <taxon>Brassicaceae</taxon>
        <taxon>Brassiceae</taxon>
        <taxon>Brassica</taxon>
    </lineage>
</organism>
<name>A0A8S9IYX2_BRACR</name>
<accession>A0A8S9IYX2</accession>
<sequence>MAHTTSRTIIVFIVVVLVCAFVPAFSFEAKSLWNTCLLKISQKCALDIIGVVFERLTITDACCHDLVQEEKSVSRYSYQIYC</sequence>
<dbReference type="Proteomes" id="UP000266723">
    <property type="component" value="Unassembled WGS sequence"/>
</dbReference>
<reference evidence="3" key="2">
    <citation type="submission" date="2019-12" db="EMBL/GenBank/DDBJ databases">
        <authorList>
            <person name="Studholme D.J."/>
            <person name="Sarris P."/>
        </authorList>
    </citation>
    <scope>NUCLEOTIDE SEQUENCE</scope>
    <source>
        <strain evidence="3">PFS-1207/04</strain>
        <tissue evidence="3">Leaf</tissue>
    </source>
</reference>
<proteinExistence type="predicted"/>
<feature type="chain" id="PRO_5035944419" description="Prolamin-like domain-containing protein" evidence="1">
    <location>
        <begin position="27"/>
        <end position="82"/>
    </location>
</feature>
<dbReference type="AlphaFoldDB" id="A0A8S9IYX2"/>
<gene>
    <name evidence="3" type="ORF">DY000_02014879</name>
    <name evidence="2" type="ORF">F2Q70_00003178</name>
</gene>
<dbReference type="EMBL" id="QGKV02000759">
    <property type="protein sequence ID" value="KAF3568748.1"/>
    <property type="molecule type" value="Genomic_DNA"/>
</dbReference>
<keyword evidence="4" id="KW-1185">Reference proteome</keyword>
<evidence type="ECO:0008006" key="5">
    <source>
        <dbReference type="Google" id="ProtNLM"/>
    </source>
</evidence>
<dbReference type="PANTHER" id="PTHR31951">
    <property type="entry name" value="BIFUNCTIONAL INHIBITOR/LIPID-TRANSFER PROTEIN/SEED STORAGE 2S ALBUMIN SUPERFAMILY PROTEIN-RELATED"/>
    <property type="match status" value="1"/>
</dbReference>
<feature type="signal peptide" evidence="1">
    <location>
        <begin position="1"/>
        <end position="26"/>
    </location>
</feature>
<evidence type="ECO:0000256" key="1">
    <source>
        <dbReference type="SAM" id="SignalP"/>
    </source>
</evidence>
<evidence type="ECO:0000313" key="2">
    <source>
        <dbReference type="EMBL" id="KAF2574985.1"/>
    </source>
</evidence>
<comment type="caution">
    <text evidence="2">The sequence shown here is derived from an EMBL/GenBank/DDBJ whole genome shotgun (WGS) entry which is preliminary data.</text>
</comment>
<evidence type="ECO:0000313" key="4">
    <source>
        <dbReference type="Proteomes" id="UP000266723"/>
    </source>
</evidence>
<reference evidence="3 4" key="3">
    <citation type="journal article" date="2020" name="BMC Genomics">
        <title>Intraspecific diversification of the crop wild relative Brassica cretica Lam. using demographic model selection.</title>
        <authorList>
            <person name="Kioukis A."/>
            <person name="Michalopoulou V.A."/>
            <person name="Briers L."/>
            <person name="Pirintsos S."/>
            <person name="Studholme D.J."/>
            <person name="Pavlidis P."/>
            <person name="Sarris P.F."/>
        </authorList>
    </citation>
    <scope>NUCLEOTIDE SEQUENCE [LARGE SCALE GENOMIC DNA]</scope>
    <source>
        <strain evidence="4">cv. PFS-1207/04</strain>
        <strain evidence="3">PFS-1207/04</strain>
    </source>
</reference>
<dbReference type="EMBL" id="QGKY02001015">
    <property type="protein sequence ID" value="KAF2574985.1"/>
    <property type="molecule type" value="Genomic_DNA"/>
</dbReference>
<evidence type="ECO:0000313" key="3">
    <source>
        <dbReference type="EMBL" id="KAF3568748.1"/>
    </source>
</evidence>